<dbReference type="RefSeq" id="XP_002767183.1">
    <property type="nucleotide sequence ID" value="XM_002767137.1"/>
</dbReference>
<dbReference type="Proteomes" id="UP000007800">
    <property type="component" value="Unassembled WGS sequence"/>
</dbReference>
<proteinExistence type="predicted"/>
<dbReference type="PROSITE" id="PS00018">
    <property type="entry name" value="EF_HAND_1"/>
    <property type="match status" value="2"/>
</dbReference>
<feature type="domain" description="EF-hand" evidence="4">
    <location>
        <begin position="51"/>
        <end position="86"/>
    </location>
</feature>
<accession>C5LTT8</accession>
<dbReference type="CDD" id="cd00051">
    <property type="entry name" value="EFh"/>
    <property type="match status" value="2"/>
</dbReference>
<dbReference type="InterPro" id="IPR018247">
    <property type="entry name" value="EF_Hand_1_Ca_BS"/>
</dbReference>
<dbReference type="InterPro" id="IPR002048">
    <property type="entry name" value="EF_hand_dom"/>
</dbReference>
<organism evidence="6">
    <name type="scientific">Perkinsus marinus (strain ATCC 50983 / TXsc)</name>
    <dbReference type="NCBI Taxonomy" id="423536"/>
    <lineage>
        <taxon>Eukaryota</taxon>
        <taxon>Sar</taxon>
        <taxon>Alveolata</taxon>
        <taxon>Perkinsozoa</taxon>
        <taxon>Perkinsea</taxon>
        <taxon>Perkinsida</taxon>
        <taxon>Perkinsidae</taxon>
        <taxon>Perkinsus</taxon>
    </lineage>
</organism>
<evidence type="ECO:0000313" key="6">
    <source>
        <dbReference type="Proteomes" id="UP000007800"/>
    </source>
</evidence>
<evidence type="ECO:0000256" key="3">
    <source>
        <dbReference type="ARBA" id="ARBA00022837"/>
    </source>
</evidence>
<evidence type="ECO:0000313" key="5">
    <source>
        <dbReference type="EMBL" id="EEQ99900.1"/>
    </source>
</evidence>
<reference evidence="5 6" key="1">
    <citation type="submission" date="2008-07" db="EMBL/GenBank/DDBJ databases">
        <authorList>
            <person name="El-Sayed N."/>
            <person name="Caler E."/>
            <person name="Inman J."/>
            <person name="Amedeo P."/>
            <person name="Hass B."/>
            <person name="Wortman J."/>
        </authorList>
    </citation>
    <scope>NUCLEOTIDE SEQUENCE [LARGE SCALE GENOMIC DNA]</scope>
    <source>
        <strain evidence="6">ATCC 50983 / TXsc</strain>
    </source>
</reference>
<keyword evidence="2" id="KW-0677">Repeat</keyword>
<feature type="domain" description="EF-hand" evidence="4">
    <location>
        <begin position="129"/>
        <end position="155"/>
    </location>
</feature>
<dbReference type="OMA" id="MKGVYHA"/>
<dbReference type="InterPro" id="IPR011992">
    <property type="entry name" value="EF-hand-dom_pair"/>
</dbReference>
<dbReference type="EMBL" id="GG685402">
    <property type="protein sequence ID" value="EEQ99900.1"/>
    <property type="molecule type" value="Genomic_DNA"/>
</dbReference>
<dbReference type="PANTHER" id="PTHR34524:SF6">
    <property type="entry name" value="CALCYPHOSINE LIKE"/>
    <property type="match status" value="1"/>
</dbReference>
<keyword evidence="6" id="KW-1185">Reference proteome</keyword>
<dbReference type="SMART" id="SM00054">
    <property type="entry name" value="EFh"/>
    <property type="match status" value="3"/>
</dbReference>
<dbReference type="GO" id="GO:0005509">
    <property type="term" value="F:calcium ion binding"/>
    <property type="evidence" value="ECO:0007669"/>
    <property type="project" value="InterPro"/>
</dbReference>
<evidence type="ECO:0000256" key="1">
    <source>
        <dbReference type="ARBA" id="ARBA00022723"/>
    </source>
</evidence>
<evidence type="ECO:0000259" key="4">
    <source>
        <dbReference type="PROSITE" id="PS50222"/>
    </source>
</evidence>
<feature type="non-terminal residue" evidence="5">
    <location>
        <position position="1"/>
    </location>
</feature>
<dbReference type="PROSITE" id="PS50222">
    <property type="entry name" value="EF_HAND_2"/>
    <property type="match status" value="2"/>
</dbReference>
<dbReference type="AlphaFoldDB" id="C5LTT8"/>
<dbReference type="GeneID" id="9052088"/>
<dbReference type="Pfam" id="PF13499">
    <property type="entry name" value="EF-hand_7"/>
    <property type="match status" value="2"/>
</dbReference>
<name>C5LTT8_PERM5</name>
<keyword evidence="1" id="KW-0479">Metal-binding</keyword>
<evidence type="ECO:0000256" key="2">
    <source>
        <dbReference type="ARBA" id="ARBA00022737"/>
    </source>
</evidence>
<keyword evidence="3" id="KW-0106">Calcium</keyword>
<sequence length="155" mass="17818">AIIEEFRNKLKSRKPGDIYSLGRLFRRLDDDGDRKLNNDEFEKLLREIGIRNQQVCALLFQRFDTDLSGTVDYDEFLRAIRGKMSNRRREAAAAVFDHLDSNGDGLLTSEDVNCVNPSNHPDVKAGIRRPEDIFAEVMQVFDANDDGRVSLEEWL</sequence>
<dbReference type="InterPro" id="IPR051581">
    <property type="entry name" value="Ca-bind"/>
</dbReference>
<dbReference type="Gene3D" id="1.10.238.10">
    <property type="entry name" value="EF-hand"/>
    <property type="match status" value="2"/>
</dbReference>
<dbReference type="PANTHER" id="PTHR34524">
    <property type="entry name" value="CALCYPHOSIN"/>
    <property type="match status" value="1"/>
</dbReference>
<dbReference type="OrthoDB" id="447947at2759"/>
<dbReference type="InParanoid" id="C5LTT8"/>
<feature type="non-terminal residue" evidence="5">
    <location>
        <position position="155"/>
    </location>
</feature>
<dbReference type="SUPFAM" id="SSF47473">
    <property type="entry name" value="EF-hand"/>
    <property type="match status" value="1"/>
</dbReference>
<gene>
    <name evidence="5" type="ORF">Pmar_PMAR006575</name>
</gene>
<protein>
    <submittedName>
        <fullName evidence="5">Centrin, putative</fullName>
    </submittedName>
</protein>